<evidence type="ECO:0000256" key="4">
    <source>
        <dbReference type="ARBA" id="ARBA00022475"/>
    </source>
</evidence>
<dbReference type="Proteomes" id="UP001201701">
    <property type="component" value="Unassembled WGS sequence"/>
</dbReference>
<evidence type="ECO:0000256" key="2">
    <source>
        <dbReference type="ARBA" id="ARBA00010270"/>
    </source>
</evidence>
<dbReference type="EMBL" id="JAKREW010000013">
    <property type="protein sequence ID" value="MCG7506345.1"/>
    <property type="molecule type" value="Genomic_DNA"/>
</dbReference>
<proteinExistence type="inferred from homology"/>
<evidence type="ECO:0000313" key="8">
    <source>
        <dbReference type="EMBL" id="MCG7506345.1"/>
    </source>
</evidence>
<accession>A0ABS9QFZ5</accession>
<keyword evidence="5" id="KW-0430">Lectin</keyword>
<comment type="subcellular location">
    <subcellularLocation>
        <location evidence="1">Membrane</location>
        <topology evidence="1">Single-pass membrane protein</topology>
    </subcellularLocation>
</comment>
<sequence>MKKLLSTLCAVATVFTSVATSVTPGQAAPMQRPTVETNTDIVQVQSRRGFYRDGDRYYYNGHRGYRYARPGWKRHNGVWFPPAAFIAGAIIGGAIANQGRPVYRPAYPARLSNAHVRWCYDRYRSYRVSDNTFQPNYGPRQQCISPYR</sequence>
<protein>
    <recommendedName>
        <fullName evidence="3">Lectin-like protein BA14k</fullName>
    </recommendedName>
</protein>
<dbReference type="Pfam" id="PF07886">
    <property type="entry name" value="BA14K"/>
    <property type="match status" value="1"/>
</dbReference>
<organism evidence="8 9">
    <name type="scientific">Mesorhizobium retamae</name>
    <dbReference type="NCBI Taxonomy" id="2912854"/>
    <lineage>
        <taxon>Bacteria</taxon>
        <taxon>Pseudomonadati</taxon>
        <taxon>Pseudomonadota</taxon>
        <taxon>Alphaproteobacteria</taxon>
        <taxon>Hyphomicrobiales</taxon>
        <taxon>Phyllobacteriaceae</taxon>
        <taxon>Mesorhizobium</taxon>
    </lineage>
</organism>
<keyword evidence="7" id="KW-0732">Signal</keyword>
<evidence type="ECO:0000313" key="9">
    <source>
        <dbReference type="Proteomes" id="UP001201701"/>
    </source>
</evidence>
<comment type="similarity">
    <text evidence="2">Belongs to the BA14k family.</text>
</comment>
<keyword evidence="4" id="KW-1003">Cell membrane</keyword>
<keyword evidence="4" id="KW-0472">Membrane</keyword>
<comment type="function">
    <text evidence="6">Has immunoglobulin-binding and hemagglutination properties, and can bind to mannose. Essential for virulence. May be involved in LPS biosynthesis or polysaccharide transport.</text>
</comment>
<evidence type="ECO:0000256" key="5">
    <source>
        <dbReference type="ARBA" id="ARBA00022734"/>
    </source>
</evidence>
<evidence type="ECO:0000256" key="6">
    <source>
        <dbReference type="ARBA" id="ARBA00025321"/>
    </source>
</evidence>
<evidence type="ECO:0000256" key="1">
    <source>
        <dbReference type="ARBA" id="ARBA00004167"/>
    </source>
</evidence>
<dbReference type="RefSeq" id="WP_239366434.1">
    <property type="nucleotide sequence ID" value="NZ_JAKREW010000013.1"/>
</dbReference>
<name>A0ABS9QFZ5_9HYPH</name>
<feature type="signal peptide" evidence="7">
    <location>
        <begin position="1"/>
        <end position="27"/>
    </location>
</feature>
<keyword evidence="9" id="KW-1185">Reference proteome</keyword>
<gene>
    <name evidence="8" type="ORF">L4923_15065</name>
</gene>
<dbReference type="InterPro" id="IPR012413">
    <property type="entry name" value="BA14K"/>
</dbReference>
<feature type="chain" id="PRO_5045877297" description="Lectin-like protein BA14k" evidence="7">
    <location>
        <begin position="28"/>
        <end position="148"/>
    </location>
</feature>
<reference evidence="8 9" key="1">
    <citation type="submission" date="2022-02" db="EMBL/GenBank/DDBJ databases">
        <title>Draft genome sequence of Mezorhizobium retamae strain IRAMC:0171 isolated from Retama raetam nodules.</title>
        <authorList>
            <person name="Bengaied R."/>
            <person name="Sbissi I."/>
            <person name="Huber K."/>
            <person name="Ghodbane F."/>
            <person name="Nouioui I."/>
            <person name="Tarhouni M."/>
            <person name="Gtari M."/>
        </authorList>
    </citation>
    <scope>NUCLEOTIDE SEQUENCE [LARGE SCALE GENOMIC DNA]</scope>
    <source>
        <strain evidence="8 9">IRAMC:0171</strain>
    </source>
</reference>
<evidence type="ECO:0000256" key="7">
    <source>
        <dbReference type="SAM" id="SignalP"/>
    </source>
</evidence>
<comment type="caution">
    <text evidence="8">The sequence shown here is derived from an EMBL/GenBank/DDBJ whole genome shotgun (WGS) entry which is preliminary data.</text>
</comment>
<evidence type="ECO:0000256" key="3">
    <source>
        <dbReference type="ARBA" id="ARBA00020552"/>
    </source>
</evidence>